<reference evidence="2" key="1">
    <citation type="submission" date="2022-12" db="EMBL/GenBank/DDBJ databases">
        <title>Bacterial isolates from different developmental stages of Nematostella vectensis.</title>
        <authorList>
            <person name="Fraune S."/>
        </authorList>
    </citation>
    <scope>NUCLEOTIDE SEQUENCE</scope>
    <source>
        <strain evidence="2">G21630-S1</strain>
    </source>
</reference>
<name>A0ABT4LL35_9PROT</name>
<evidence type="ECO:0000313" key="2">
    <source>
        <dbReference type="EMBL" id="MCZ4281828.1"/>
    </source>
</evidence>
<evidence type="ECO:0000256" key="1">
    <source>
        <dbReference type="SAM" id="SignalP"/>
    </source>
</evidence>
<proteinExistence type="predicted"/>
<keyword evidence="3" id="KW-1185">Reference proteome</keyword>
<feature type="chain" id="PRO_5045447325" evidence="1">
    <location>
        <begin position="30"/>
        <end position="218"/>
    </location>
</feature>
<dbReference type="RefSeq" id="WP_269423982.1">
    <property type="nucleotide sequence ID" value="NZ_JAPWGY010000004.1"/>
</dbReference>
<protein>
    <submittedName>
        <fullName evidence="2">Uncharacterized protein</fullName>
    </submittedName>
</protein>
<keyword evidence="1" id="KW-0732">Signal</keyword>
<dbReference type="EMBL" id="JAPWGY010000004">
    <property type="protein sequence ID" value="MCZ4281828.1"/>
    <property type="molecule type" value="Genomic_DNA"/>
</dbReference>
<sequence length="218" mass="23102">MSSTQRKFLSSLASFSLLLFGLVPLSLQAAEDQPHIDHLIKHWEDTPQKQGLLTVLLGEAEIARTHADYAAGDLQNLDGMQLHAGHVLHALDPSALPKGPGMGYGLIKSAEGVALHAQLATEAESATDVIRVSGIMISSIGRNTAVRAQKAKELAQLVIEAGDAETTAPYAVELQALTSAIISGEDLNLDGKIVWYHKEGGLAVASAQIEVITAEQNQ</sequence>
<feature type="signal peptide" evidence="1">
    <location>
        <begin position="1"/>
        <end position="29"/>
    </location>
</feature>
<gene>
    <name evidence="2" type="ORF">O4H49_13640</name>
</gene>
<evidence type="ECO:0000313" key="3">
    <source>
        <dbReference type="Proteomes" id="UP001069802"/>
    </source>
</evidence>
<organism evidence="2 3">
    <name type="scientific">Kiloniella laminariae</name>
    <dbReference type="NCBI Taxonomy" id="454162"/>
    <lineage>
        <taxon>Bacteria</taxon>
        <taxon>Pseudomonadati</taxon>
        <taxon>Pseudomonadota</taxon>
        <taxon>Alphaproteobacteria</taxon>
        <taxon>Rhodospirillales</taxon>
        <taxon>Kiloniellaceae</taxon>
        <taxon>Kiloniella</taxon>
    </lineage>
</organism>
<accession>A0ABT4LL35</accession>
<comment type="caution">
    <text evidence="2">The sequence shown here is derived from an EMBL/GenBank/DDBJ whole genome shotgun (WGS) entry which is preliminary data.</text>
</comment>
<dbReference type="Proteomes" id="UP001069802">
    <property type="component" value="Unassembled WGS sequence"/>
</dbReference>